<dbReference type="AlphaFoldDB" id="A0A5D2N9X5"/>
<evidence type="ECO:0000313" key="2">
    <source>
        <dbReference type="Proteomes" id="UP000322667"/>
    </source>
</evidence>
<proteinExistence type="predicted"/>
<protein>
    <submittedName>
        <fullName evidence="1">Uncharacterized protein</fullName>
    </submittedName>
</protein>
<organism evidence="1 2">
    <name type="scientific">Gossypium tomentosum</name>
    <name type="common">Hawaiian cotton</name>
    <name type="synonym">Gossypium sandvicense</name>
    <dbReference type="NCBI Taxonomy" id="34277"/>
    <lineage>
        <taxon>Eukaryota</taxon>
        <taxon>Viridiplantae</taxon>
        <taxon>Streptophyta</taxon>
        <taxon>Embryophyta</taxon>
        <taxon>Tracheophyta</taxon>
        <taxon>Spermatophyta</taxon>
        <taxon>Magnoliopsida</taxon>
        <taxon>eudicotyledons</taxon>
        <taxon>Gunneridae</taxon>
        <taxon>Pentapetalae</taxon>
        <taxon>rosids</taxon>
        <taxon>malvids</taxon>
        <taxon>Malvales</taxon>
        <taxon>Malvaceae</taxon>
        <taxon>Malvoideae</taxon>
        <taxon>Gossypium</taxon>
    </lineage>
</organism>
<dbReference type="Proteomes" id="UP000322667">
    <property type="component" value="Chromosome A11"/>
</dbReference>
<accession>A0A5D2N9X5</accession>
<reference evidence="1 2" key="1">
    <citation type="submission" date="2019-07" db="EMBL/GenBank/DDBJ databases">
        <title>WGS assembly of Gossypium tomentosum.</title>
        <authorList>
            <person name="Chen Z.J."/>
            <person name="Sreedasyam A."/>
            <person name="Ando A."/>
            <person name="Song Q."/>
            <person name="De L."/>
            <person name="Hulse-Kemp A."/>
            <person name="Ding M."/>
            <person name="Ye W."/>
            <person name="Kirkbride R."/>
            <person name="Jenkins J."/>
            <person name="Plott C."/>
            <person name="Lovell J."/>
            <person name="Lin Y.-M."/>
            <person name="Vaughn R."/>
            <person name="Liu B."/>
            <person name="Li W."/>
            <person name="Simpson S."/>
            <person name="Scheffler B."/>
            <person name="Saski C."/>
            <person name="Grover C."/>
            <person name="Hu G."/>
            <person name="Conover J."/>
            <person name="Carlson J."/>
            <person name="Shu S."/>
            <person name="Boston L."/>
            <person name="Williams M."/>
            <person name="Peterson D."/>
            <person name="Mcgee K."/>
            <person name="Jones D."/>
            <person name="Wendel J."/>
            <person name="Stelly D."/>
            <person name="Grimwood J."/>
            <person name="Schmutz J."/>
        </authorList>
    </citation>
    <scope>NUCLEOTIDE SEQUENCE [LARGE SCALE GENOMIC DNA]</scope>
    <source>
        <strain evidence="1">7179.01</strain>
    </source>
</reference>
<gene>
    <name evidence="1" type="ORF">ES332_A11G135500v1</name>
</gene>
<keyword evidence="2" id="KW-1185">Reference proteome</keyword>
<name>A0A5D2N9X5_GOSTO</name>
<dbReference type="EMBL" id="CM017620">
    <property type="protein sequence ID" value="TYI00456.1"/>
    <property type="molecule type" value="Genomic_DNA"/>
</dbReference>
<sequence>MEGLLQAGSSYFYYNCFKLTDIIAGNWDLFTSNKTNGQDSLSGSTPVMKIAHGRKSTNQSKLQSEHVVRKIRNQCG</sequence>
<evidence type="ECO:0000313" key="1">
    <source>
        <dbReference type="EMBL" id="TYI00456.1"/>
    </source>
</evidence>